<evidence type="ECO:0000313" key="2">
    <source>
        <dbReference type="Proteomes" id="UP000054908"/>
    </source>
</evidence>
<reference evidence="1 2" key="1">
    <citation type="submission" date="2015-11" db="EMBL/GenBank/DDBJ databases">
        <title>Genomic analysis of 38 Legionella species identifies large and diverse effector repertoires.</title>
        <authorList>
            <person name="Burstein D."/>
            <person name="Amaro F."/>
            <person name="Zusman T."/>
            <person name="Lifshitz Z."/>
            <person name="Cohen O."/>
            <person name="Gilbert J.A."/>
            <person name="Pupko T."/>
            <person name="Shuman H.A."/>
            <person name="Segal G."/>
        </authorList>
    </citation>
    <scope>NUCLEOTIDE SEQUENCE [LARGE SCALE GENOMIC DNA]</scope>
    <source>
        <strain evidence="1 2">PX-1-G2-E2</strain>
    </source>
</reference>
<gene>
    <name evidence="1" type="ORF">Lmac_2896</name>
</gene>
<organism evidence="1 2">
    <name type="scientific">Legionella maceachernii</name>
    <dbReference type="NCBI Taxonomy" id="466"/>
    <lineage>
        <taxon>Bacteria</taxon>
        <taxon>Pseudomonadati</taxon>
        <taxon>Pseudomonadota</taxon>
        <taxon>Gammaproteobacteria</taxon>
        <taxon>Legionellales</taxon>
        <taxon>Legionellaceae</taxon>
        <taxon>Legionella</taxon>
    </lineage>
</organism>
<dbReference type="PATRIC" id="fig|466.6.peg.3106"/>
<accession>A0A0W0VUX2</accession>
<sequence length="223" mass="25085">MPRPIIRTRQSSQALVGCCYGYSSFWARGQLNLPHQERIHEIPLNSEIAAEQWSQAIPTGKQRRLANFYIDYWHQNDLIDDIKKGLTNIGDAFVISYLGAFAGHALAIKKIGEDRYQYFDCNIGVYEFDSTELDKLFSDYISPRYQKIFYGLVLEHVPANDVSPDLLGNVLATAYIAACKIISTPIGIFKYIESLVALIAHLVSNEIGNSNNAPHNESTALIR</sequence>
<comment type="caution">
    <text evidence="1">The sequence shown here is derived from an EMBL/GenBank/DDBJ whole genome shotgun (WGS) entry which is preliminary data.</text>
</comment>
<dbReference type="AlphaFoldDB" id="A0A0W0VUX2"/>
<protein>
    <recommendedName>
        <fullName evidence="3">Peptidase C58 YopT-type domain-containing protein</fullName>
    </recommendedName>
</protein>
<proteinExistence type="predicted"/>
<name>A0A0W0VUX2_9GAMM</name>
<keyword evidence="2" id="KW-1185">Reference proteome</keyword>
<dbReference type="RefSeq" id="WP_058453574.1">
    <property type="nucleotide sequence ID" value="NZ_CAAAIB010000001.1"/>
</dbReference>
<dbReference type="OrthoDB" id="5652837at2"/>
<dbReference type="EMBL" id="LNYL01000051">
    <property type="protein sequence ID" value="KTD24023.1"/>
    <property type="molecule type" value="Genomic_DNA"/>
</dbReference>
<dbReference type="Proteomes" id="UP000054908">
    <property type="component" value="Unassembled WGS sequence"/>
</dbReference>
<evidence type="ECO:0008006" key="3">
    <source>
        <dbReference type="Google" id="ProtNLM"/>
    </source>
</evidence>
<evidence type="ECO:0000313" key="1">
    <source>
        <dbReference type="EMBL" id="KTD24023.1"/>
    </source>
</evidence>